<name>A0A9P6X904_RHIOR</name>
<keyword evidence="2" id="KW-0547">Nucleotide-binding</keyword>
<proteinExistence type="predicted"/>
<feature type="domain" description="Helicase C-terminal" evidence="7">
    <location>
        <begin position="262"/>
        <end position="423"/>
    </location>
</feature>
<dbReference type="InterPro" id="IPR001650">
    <property type="entry name" value="Helicase_C-like"/>
</dbReference>
<gene>
    <name evidence="8" type="ORF">G6F64_006319</name>
</gene>
<keyword evidence="5" id="KW-0067">ATP-binding</keyword>
<dbReference type="Pfam" id="PF00270">
    <property type="entry name" value="DEAD"/>
    <property type="match status" value="1"/>
</dbReference>
<dbReference type="InterPro" id="IPR011545">
    <property type="entry name" value="DEAD/DEAH_box_helicase_dom"/>
</dbReference>
<dbReference type="GO" id="GO:0003724">
    <property type="term" value="F:RNA helicase activity"/>
    <property type="evidence" value="ECO:0007669"/>
    <property type="project" value="UniProtKB-EC"/>
</dbReference>
<feature type="domain" description="Helicase ATP-binding" evidence="6">
    <location>
        <begin position="50"/>
        <end position="230"/>
    </location>
</feature>
<dbReference type="AlphaFoldDB" id="A0A9P6X904"/>
<keyword evidence="9" id="KW-1185">Reference proteome</keyword>
<keyword evidence="3" id="KW-0378">Hydrolase</keyword>
<evidence type="ECO:0000256" key="2">
    <source>
        <dbReference type="ARBA" id="ARBA00022741"/>
    </source>
</evidence>
<dbReference type="EMBL" id="JAANQT010000835">
    <property type="protein sequence ID" value="KAG1308076.1"/>
    <property type="molecule type" value="Genomic_DNA"/>
</dbReference>
<protein>
    <recommendedName>
        <fullName evidence="1">RNA helicase</fullName>
        <ecNumber evidence="1">3.6.4.13</ecNumber>
    </recommendedName>
</protein>
<dbReference type="GO" id="GO:0005524">
    <property type="term" value="F:ATP binding"/>
    <property type="evidence" value="ECO:0007669"/>
    <property type="project" value="UniProtKB-KW"/>
</dbReference>
<evidence type="ECO:0000259" key="7">
    <source>
        <dbReference type="PROSITE" id="PS51194"/>
    </source>
</evidence>
<reference evidence="8" key="1">
    <citation type="journal article" date="2020" name="Microb. Genom.">
        <title>Genetic diversity of clinical and environmental Mucorales isolates obtained from an investigation of mucormycosis cases among solid organ transplant recipients.</title>
        <authorList>
            <person name="Nguyen M.H."/>
            <person name="Kaul D."/>
            <person name="Muto C."/>
            <person name="Cheng S.J."/>
            <person name="Richter R.A."/>
            <person name="Bruno V.M."/>
            <person name="Liu G."/>
            <person name="Beyhan S."/>
            <person name="Sundermann A.J."/>
            <person name="Mounaud S."/>
            <person name="Pasculle A.W."/>
            <person name="Nierman W.C."/>
            <person name="Driscoll E."/>
            <person name="Cumbie R."/>
            <person name="Clancy C.J."/>
            <person name="Dupont C.L."/>
        </authorList>
    </citation>
    <scope>NUCLEOTIDE SEQUENCE</scope>
    <source>
        <strain evidence="8">GL11</strain>
    </source>
</reference>
<dbReference type="SMART" id="SM00490">
    <property type="entry name" value="HELICc"/>
    <property type="match status" value="1"/>
</dbReference>
<comment type="caution">
    <text evidence="8">The sequence shown here is derived from an EMBL/GenBank/DDBJ whole genome shotgun (WGS) entry which is preliminary data.</text>
</comment>
<evidence type="ECO:0000256" key="3">
    <source>
        <dbReference type="ARBA" id="ARBA00022801"/>
    </source>
</evidence>
<dbReference type="OrthoDB" id="10256233at2759"/>
<dbReference type="InterPro" id="IPR027417">
    <property type="entry name" value="P-loop_NTPase"/>
</dbReference>
<dbReference type="InterPro" id="IPR050547">
    <property type="entry name" value="DEAD_box_RNA_helicases"/>
</dbReference>
<dbReference type="PROSITE" id="PS51194">
    <property type="entry name" value="HELICASE_CTER"/>
    <property type="match status" value="1"/>
</dbReference>
<dbReference type="GO" id="GO:0016787">
    <property type="term" value="F:hydrolase activity"/>
    <property type="evidence" value="ECO:0007669"/>
    <property type="project" value="UniProtKB-KW"/>
</dbReference>
<dbReference type="Pfam" id="PF00271">
    <property type="entry name" value="Helicase_C"/>
    <property type="match status" value="1"/>
</dbReference>
<dbReference type="PANTHER" id="PTHR47963">
    <property type="entry name" value="DEAD-BOX ATP-DEPENDENT RNA HELICASE 47, MITOCHONDRIAL"/>
    <property type="match status" value="1"/>
</dbReference>
<dbReference type="PROSITE" id="PS51192">
    <property type="entry name" value="HELICASE_ATP_BIND_1"/>
    <property type="match status" value="1"/>
</dbReference>
<dbReference type="SUPFAM" id="SSF52540">
    <property type="entry name" value="P-loop containing nucleoside triphosphate hydrolases"/>
    <property type="match status" value="1"/>
</dbReference>
<accession>A0A9P6X904</accession>
<evidence type="ECO:0000313" key="9">
    <source>
        <dbReference type="Proteomes" id="UP000716291"/>
    </source>
</evidence>
<evidence type="ECO:0000256" key="1">
    <source>
        <dbReference type="ARBA" id="ARBA00012552"/>
    </source>
</evidence>
<dbReference type="EC" id="3.6.4.13" evidence="1"/>
<dbReference type="InterPro" id="IPR014001">
    <property type="entry name" value="Helicase_ATP-bd"/>
</dbReference>
<evidence type="ECO:0000313" key="8">
    <source>
        <dbReference type="EMBL" id="KAG1308076.1"/>
    </source>
</evidence>
<evidence type="ECO:0000259" key="6">
    <source>
        <dbReference type="PROSITE" id="PS51192"/>
    </source>
</evidence>
<evidence type="ECO:0000256" key="5">
    <source>
        <dbReference type="ARBA" id="ARBA00022840"/>
    </source>
</evidence>
<keyword evidence="4" id="KW-0347">Helicase</keyword>
<dbReference type="Proteomes" id="UP000716291">
    <property type="component" value="Unassembled WGS sequence"/>
</dbReference>
<dbReference type="GO" id="GO:0003723">
    <property type="term" value="F:RNA binding"/>
    <property type="evidence" value="ECO:0007669"/>
    <property type="project" value="TreeGrafter"/>
</dbReference>
<organism evidence="8 9">
    <name type="scientific">Rhizopus oryzae</name>
    <name type="common">Mucormycosis agent</name>
    <name type="synonym">Rhizopus arrhizus var. delemar</name>
    <dbReference type="NCBI Taxonomy" id="64495"/>
    <lineage>
        <taxon>Eukaryota</taxon>
        <taxon>Fungi</taxon>
        <taxon>Fungi incertae sedis</taxon>
        <taxon>Mucoromycota</taxon>
        <taxon>Mucoromycotina</taxon>
        <taxon>Mucoromycetes</taxon>
        <taxon>Mucorales</taxon>
        <taxon>Mucorineae</taxon>
        <taxon>Rhizopodaceae</taxon>
        <taxon>Rhizopus</taxon>
    </lineage>
</organism>
<evidence type="ECO:0000256" key="4">
    <source>
        <dbReference type="ARBA" id="ARBA00022806"/>
    </source>
</evidence>
<dbReference type="Gene3D" id="3.40.50.300">
    <property type="entry name" value="P-loop containing nucleotide triphosphate hydrolases"/>
    <property type="match status" value="2"/>
</dbReference>
<sequence>MLSRNKYGIQKCFYSTKTFQQLGISTPTCQNLKINFNITQPTFAQQELIPALLQGNRDILLRDATGTGKSFGIALTLASLITPNSQSVRSLYIAPNQELASQIGTWMQQLTPHSNQIRVMAGPDTTQVHASHTVIGTPGRILESIGQEELPVQTLDRLIVDEVDQALSLPRRHAPLREQRMRAKHPKPAELLLDKLQQFKSRHQTILTSATFNRPLRFFLNKRGYVHDPFFLDLNKNSTIDHTAMVKHHCLLISDDKIRNMQENKLMIREQEKKTLAFDDTDERMIESVATLQEIEPVHNGILFVSPSISIEAIKEQLAEYQVSAEDIKNYSADHAQNILWIATEFTARGIDIPDVSHVFILGRPSSTAAYLHMAGRTGRLSPSGFRPGKVINLVRDHEWTESKMKNMYELLNIPVEDYEYVE</sequence>
<dbReference type="PANTHER" id="PTHR47963:SF8">
    <property type="entry name" value="ATP-DEPENDENT RNA HELICASE DEAD"/>
    <property type="match status" value="1"/>
</dbReference>
<dbReference type="SMART" id="SM00487">
    <property type="entry name" value="DEXDc"/>
    <property type="match status" value="1"/>
</dbReference>